<dbReference type="KEGG" id="ahal:FTX54_013600"/>
<dbReference type="NCBIfam" id="TIGR00787">
    <property type="entry name" value="dctP"/>
    <property type="match status" value="1"/>
</dbReference>
<gene>
    <name evidence="6" type="ORF">FTX54_013600</name>
</gene>
<evidence type="ECO:0000256" key="1">
    <source>
        <dbReference type="ARBA" id="ARBA00009023"/>
    </source>
</evidence>
<dbReference type="Gene3D" id="3.40.190.170">
    <property type="entry name" value="Bacterial extracellular solute-binding protein, family 7"/>
    <property type="match status" value="1"/>
</dbReference>
<sequence length="387" mass="42792">MFKKTGLLTGALTLGLVLTACGGNDGGDNGGNDGGNNGGNGGENTNEEGNDADAGAENDGEGETVDVEPQEWRFVVEETQGQVQYVYAQEFADLVSEKSDGALEIDVYEFGALGSEVDQVEQLTGNVVEFAIISPGFTGTLVPEGNIFALQFLFTDDQELNQEILNDSEAINEHLAAKYEEQGIMPLSFWTEGAMQWTGNSELRTPEDFEGFQMRTQESPLILESYEAYGANPTAMSWGELYTGLQQGAVEGQENPIFFIADANFNEVQDHMTISNHNMYVTMTTVNPDFYEGLDEATQGIIDESIEEMRQRGFDIQQEQNDEFLSQIEDDDENPTEIYELSEDERDAFRELALPVRDYYRENGGDDAEMILDMLEEEIEEAGGTVE</sequence>
<organism evidence="6 7">
    <name type="scientific">Alkalicoccus halolimnae</name>
    <dbReference type="NCBI Taxonomy" id="1667239"/>
    <lineage>
        <taxon>Bacteria</taxon>
        <taxon>Bacillati</taxon>
        <taxon>Bacillota</taxon>
        <taxon>Bacilli</taxon>
        <taxon>Bacillales</taxon>
        <taxon>Bacillaceae</taxon>
        <taxon>Alkalicoccus</taxon>
    </lineage>
</organism>
<dbReference type="RefSeq" id="WP_147804281.1">
    <property type="nucleotide sequence ID" value="NZ_CP144914.1"/>
</dbReference>
<dbReference type="InterPro" id="IPR038404">
    <property type="entry name" value="TRAP_DctP_sf"/>
</dbReference>
<dbReference type="PROSITE" id="PS51257">
    <property type="entry name" value="PROKAR_LIPOPROTEIN"/>
    <property type="match status" value="1"/>
</dbReference>
<name>A0A5C7F2D8_9BACI</name>
<evidence type="ECO:0000313" key="7">
    <source>
        <dbReference type="Proteomes" id="UP000321816"/>
    </source>
</evidence>
<feature type="compositionally biased region" description="Acidic residues" evidence="4">
    <location>
        <begin position="45"/>
        <end position="65"/>
    </location>
</feature>
<comment type="similarity">
    <text evidence="1">Belongs to the bacterial solute-binding protein 7 family.</text>
</comment>
<dbReference type="PANTHER" id="PTHR33376">
    <property type="match status" value="1"/>
</dbReference>
<evidence type="ECO:0000313" key="6">
    <source>
        <dbReference type="EMBL" id="WWD79420.1"/>
    </source>
</evidence>
<protein>
    <submittedName>
        <fullName evidence="6">DctP family TRAP transporter solute-binding subunit</fullName>
    </submittedName>
</protein>
<feature type="region of interest" description="Disordered" evidence="4">
    <location>
        <begin position="29"/>
        <end position="65"/>
    </location>
</feature>
<feature type="chain" id="PRO_5044096783" evidence="5">
    <location>
        <begin position="23"/>
        <end position="387"/>
    </location>
</feature>
<accession>A0A5C7F2D8</accession>
<dbReference type="Pfam" id="PF03480">
    <property type="entry name" value="DctP"/>
    <property type="match status" value="1"/>
</dbReference>
<feature type="signal peptide" evidence="5">
    <location>
        <begin position="1"/>
        <end position="22"/>
    </location>
</feature>
<feature type="compositionally biased region" description="Gly residues" evidence="4">
    <location>
        <begin position="29"/>
        <end position="42"/>
    </location>
</feature>
<keyword evidence="7" id="KW-1185">Reference proteome</keyword>
<evidence type="ECO:0000256" key="2">
    <source>
        <dbReference type="ARBA" id="ARBA00022448"/>
    </source>
</evidence>
<keyword evidence="2" id="KW-0813">Transport</keyword>
<evidence type="ECO:0000256" key="3">
    <source>
        <dbReference type="ARBA" id="ARBA00022729"/>
    </source>
</evidence>
<dbReference type="GO" id="GO:0055085">
    <property type="term" value="P:transmembrane transport"/>
    <property type="evidence" value="ECO:0007669"/>
    <property type="project" value="InterPro"/>
</dbReference>
<evidence type="ECO:0000256" key="5">
    <source>
        <dbReference type="SAM" id="SignalP"/>
    </source>
</evidence>
<dbReference type="AlphaFoldDB" id="A0A5C7F2D8"/>
<dbReference type="InterPro" id="IPR018389">
    <property type="entry name" value="DctP_fam"/>
</dbReference>
<proteinExistence type="inferred from homology"/>
<dbReference type="Proteomes" id="UP000321816">
    <property type="component" value="Chromosome"/>
</dbReference>
<dbReference type="PANTHER" id="PTHR33376:SF7">
    <property type="entry name" value="C4-DICARBOXYLATE-BINDING PROTEIN DCTB"/>
    <property type="match status" value="1"/>
</dbReference>
<reference evidence="6 7" key="1">
    <citation type="submission" date="2024-01" db="EMBL/GenBank/DDBJ databases">
        <title>Complete Genome Sequence of Alkalicoccus halolimnae BZ-SZ-XJ29T, a Moderately Halophilic Bacterium Isolated from a Salt Lake.</title>
        <authorList>
            <person name="Zhao B."/>
        </authorList>
    </citation>
    <scope>NUCLEOTIDE SEQUENCE [LARGE SCALE GENOMIC DNA]</scope>
    <source>
        <strain evidence="6 7">BZ-SZ-XJ29</strain>
    </source>
</reference>
<dbReference type="GO" id="GO:0030288">
    <property type="term" value="C:outer membrane-bounded periplasmic space"/>
    <property type="evidence" value="ECO:0007669"/>
    <property type="project" value="InterPro"/>
</dbReference>
<keyword evidence="3 5" id="KW-0732">Signal</keyword>
<dbReference type="InterPro" id="IPR004682">
    <property type="entry name" value="TRAP_DctP"/>
</dbReference>
<dbReference type="NCBIfam" id="NF037995">
    <property type="entry name" value="TRAP_S1"/>
    <property type="match status" value="1"/>
</dbReference>
<evidence type="ECO:0000256" key="4">
    <source>
        <dbReference type="SAM" id="MobiDB-lite"/>
    </source>
</evidence>
<dbReference type="OrthoDB" id="9776801at2"/>
<dbReference type="EMBL" id="CP144914">
    <property type="protein sequence ID" value="WWD79420.1"/>
    <property type="molecule type" value="Genomic_DNA"/>
</dbReference>